<feature type="transmembrane region" description="Helical" evidence="1">
    <location>
        <begin position="37"/>
        <end position="56"/>
    </location>
</feature>
<keyword evidence="1" id="KW-0812">Transmembrane</keyword>
<keyword evidence="1" id="KW-1133">Transmembrane helix</keyword>
<keyword evidence="3" id="KW-1185">Reference proteome</keyword>
<dbReference type="RefSeq" id="WP_014776829.1">
    <property type="nucleotide sequence ID" value="NC_018012.1"/>
</dbReference>
<feature type="transmembrane region" description="Helical" evidence="1">
    <location>
        <begin position="6"/>
        <end position="25"/>
    </location>
</feature>
<sequence>MFDLQIYSLGLAAALTLGLGGWIASLPLKDVSIVDSLWSLFFLLMGGIYLLLAPAWGARALLVFALIAIWAIRLSAYITRRNHGHGEDRRYRAIRADHEPGFWWKSSYIVFGLQALLAWVISLPLLAALLGQSPLGWLDAVALALWLVGFFFEAVGDRQLADFKARPENRGQVMDLGLWRYTRHPNYFGEACIWWGFFLFALAAGGWWSILAPILMTFLLLRVSGVSLLEKDIQERRPAYRSYIERTNAFFPGPPRRSSEG</sequence>
<feature type="transmembrane region" description="Helical" evidence="1">
    <location>
        <begin position="108"/>
        <end position="130"/>
    </location>
</feature>
<dbReference type="GO" id="GO:0016020">
    <property type="term" value="C:membrane"/>
    <property type="evidence" value="ECO:0007669"/>
    <property type="project" value="TreeGrafter"/>
</dbReference>
<dbReference type="KEGG" id="tvi:Thivi_0252"/>
<dbReference type="Gene3D" id="1.20.120.1630">
    <property type="match status" value="1"/>
</dbReference>
<dbReference type="STRING" id="765911.Thivi_0252"/>
<feature type="transmembrane region" description="Helical" evidence="1">
    <location>
        <begin position="187"/>
        <end position="204"/>
    </location>
</feature>
<dbReference type="InterPro" id="IPR010721">
    <property type="entry name" value="UstE-like"/>
</dbReference>
<keyword evidence="1" id="KW-0472">Membrane</keyword>
<protein>
    <submittedName>
        <fullName evidence="2">Putative membrane protein</fullName>
    </submittedName>
</protein>
<feature type="transmembrane region" description="Helical" evidence="1">
    <location>
        <begin position="136"/>
        <end position="156"/>
    </location>
</feature>
<dbReference type="PANTHER" id="PTHR32251:SF17">
    <property type="entry name" value="STEROID 5-ALPHA REDUCTASE C-TERMINAL DOMAIN-CONTAINING PROTEIN"/>
    <property type="match status" value="1"/>
</dbReference>
<dbReference type="HOGENOM" id="CLU_043418_3_1_6"/>
<dbReference type="Proteomes" id="UP000006062">
    <property type="component" value="Chromosome"/>
</dbReference>
<proteinExistence type="predicted"/>
<evidence type="ECO:0000256" key="1">
    <source>
        <dbReference type="SAM" id="Phobius"/>
    </source>
</evidence>
<dbReference type="AlphaFoldDB" id="I3Y5Q3"/>
<dbReference type="EMBL" id="CP003154">
    <property type="protein sequence ID" value="AFL72321.1"/>
    <property type="molecule type" value="Genomic_DNA"/>
</dbReference>
<dbReference type="eggNOG" id="COG3752">
    <property type="taxonomic scope" value="Bacteria"/>
</dbReference>
<gene>
    <name evidence="2" type="ordered locus">Thivi_0252</name>
</gene>
<reference evidence="2 3" key="1">
    <citation type="submission" date="2012-06" db="EMBL/GenBank/DDBJ databases">
        <title>Complete sequence of Thiocystis violascens DSM 198.</title>
        <authorList>
            <consortium name="US DOE Joint Genome Institute"/>
            <person name="Lucas S."/>
            <person name="Han J."/>
            <person name="Lapidus A."/>
            <person name="Cheng J.-F."/>
            <person name="Goodwin L."/>
            <person name="Pitluck S."/>
            <person name="Peters L."/>
            <person name="Ovchinnikova G."/>
            <person name="Teshima H."/>
            <person name="Detter J.C."/>
            <person name="Han C."/>
            <person name="Tapia R."/>
            <person name="Land M."/>
            <person name="Hauser L."/>
            <person name="Kyrpides N."/>
            <person name="Ivanova N."/>
            <person name="Pagani I."/>
            <person name="Vogl K."/>
            <person name="Liu Z."/>
            <person name="Frigaard N.-U."/>
            <person name="Bryant D."/>
            <person name="Woyke T."/>
        </authorList>
    </citation>
    <scope>NUCLEOTIDE SEQUENCE [LARGE SCALE GENOMIC DNA]</scope>
    <source>
        <strain evidence="3">ATCC 17096 / DSM 198 / 6111</strain>
    </source>
</reference>
<evidence type="ECO:0000313" key="2">
    <source>
        <dbReference type="EMBL" id="AFL72321.1"/>
    </source>
</evidence>
<name>I3Y5Q3_THIV6</name>
<dbReference type="Pfam" id="PF06966">
    <property type="entry name" value="DUF1295"/>
    <property type="match status" value="1"/>
</dbReference>
<accession>I3Y5Q3</accession>
<evidence type="ECO:0000313" key="3">
    <source>
        <dbReference type="Proteomes" id="UP000006062"/>
    </source>
</evidence>
<dbReference type="OrthoDB" id="9779233at2"/>
<dbReference type="PROSITE" id="PS50244">
    <property type="entry name" value="S5A_REDUCTASE"/>
    <property type="match status" value="1"/>
</dbReference>
<organism evidence="2 3">
    <name type="scientific">Thiocystis violascens (strain ATCC 17096 / DSM 198 / 6111)</name>
    <name type="common">Chromatium violascens</name>
    <dbReference type="NCBI Taxonomy" id="765911"/>
    <lineage>
        <taxon>Bacteria</taxon>
        <taxon>Pseudomonadati</taxon>
        <taxon>Pseudomonadota</taxon>
        <taxon>Gammaproteobacteria</taxon>
        <taxon>Chromatiales</taxon>
        <taxon>Chromatiaceae</taxon>
        <taxon>Thiocystis</taxon>
    </lineage>
</organism>
<dbReference type="PANTHER" id="PTHR32251">
    <property type="entry name" value="3-OXO-5-ALPHA-STEROID 4-DEHYDROGENASE"/>
    <property type="match status" value="1"/>
</dbReference>